<dbReference type="Pfam" id="PF07522">
    <property type="entry name" value="DRMBL"/>
    <property type="match status" value="1"/>
</dbReference>
<protein>
    <submittedName>
        <fullName evidence="12">DNA cross-link repair 1A protein</fullName>
    </submittedName>
</protein>
<dbReference type="Proteomes" id="UP000053369">
    <property type="component" value="Unassembled WGS sequence"/>
</dbReference>
<dbReference type="InterPro" id="IPR011084">
    <property type="entry name" value="DRMBL"/>
</dbReference>
<evidence type="ECO:0000256" key="10">
    <source>
        <dbReference type="SAM" id="MobiDB-lite"/>
    </source>
</evidence>
<dbReference type="AlphaFoldDB" id="A0A091R6P6"/>
<evidence type="ECO:0000256" key="5">
    <source>
        <dbReference type="ARBA" id="ARBA00022771"/>
    </source>
</evidence>
<evidence type="ECO:0000256" key="8">
    <source>
        <dbReference type="ARBA" id="ARBA00023242"/>
    </source>
</evidence>
<comment type="similarity">
    <text evidence="2">Belongs to the DNA repair metallo-beta-lactamase (DRMBL) family.</text>
</comment>
<gene>
    <name evidence="12" type="ORF">N332_10417</name>
</gene>
<dbReference type="GO" id="GO:0036297">
    <property type="term" value="P:interstrand cross-link repair"/>
    <property type="evidence" value="ECO:0007669"/>
    <property type="project" value="TreeGrafter"/>
</dbReference>
<reference evidence="12 13" key="1">
    <citation type="submission" date="2014-04" db="EMBL/GenBank/DDBJ databases">
        <title>Genome evolution of avian class.</title>
        <authorList>
            <person name="Zhang G."/>
            <person name="Li C."/>
        </authorList>
    </citation>
    <scope>NUCLEOTIDE SEQUENCE [LARGE SCALE GENOMIC DNA]</scope>
    <source>
        <strain evidence="12">BGI_N332</strain>
    </source>
</reference>
<dbReference type="GO" id="GO:0003684">
    <property type="term" value="F:damaged DNA binding"/>
    <property type="evidence" value="ECO:0007669"/>
    <property type="project" value="TreeGrafter"/>
</dbReference>
<dbReference type="EMBL" id="KK810483">
    <property type="protein sequence ID" value="KFQ35166.1"/>
    <property type="molecule type" value="Genomic_DNA"/>
</dbReference>
<evidence type="ECO:0000259" key="11">
    <source>
        <dbReference type="PROSITE" id="PS51908"/>
    </source>
</evidence>
<dbReference type="GO" id="GO:0005634">
    <property type="term" value="C:nucleus"/>
    <property type="evidence" value="ECO:0007669"/>
    <property type="project" value="UniProtKB-SubCell"/>
</dbReference>
<evidence type="ECO:0000256" key="3">
    <source>
        <dbReference type="ARBA" id="ARBA00022723"/>
    </source>
</evidence>
<dbReference type="FunFam" id="3.60.15.10:FF:000010">
    <property type="entry name" value="DNA cross-link repair 1A"/>
    <property type="match status" value="1"/>
</dbReference>
<feature type="compositionally biased region" description="Polar residues" evidence="10">
    <location>
        <begin position="23"/>
        <end position="34"/>
    </location>
</feature>
<evidence type="ECO:0000256" key="1">
    <source>
        <dbReference type="ARBA" id="ARBA00004123"/>
    </source>
</evidence>
<keyword evidence="6" id="KW-0862">Zinc</keyword>
<name>A0A091R6P6_9AVES</name>
<dbReference type="Gene3D" id="3.60.15.10">
    <property type="entry name" value="Ribonuclease Z/Hydroxyacylglutathione hydrolase-like"/>
    <property type="match status" value="1"/>
</dbReference>
<organism evidence="12 13">
    <name type="scientific">Mesitornis unicolor</name>
    <name type="common">brown roatelo</name>
    <dbReference type="NCBI Taxonomy" id="54374"/>
    <lineage>
        <taxon>Eukaryota</taxon>
        <taxon>Metazoa</taxon>
        <taxon>Chordata</taxon>
        <taxon>Craniata</taxon>
        <taxon>Vertebrata</taxon>
        <taxon>Euteleostomi</taxon>
        <taxon>Archelosauria</taxon>
        <taxon>Archosauria</taxon>
        <taxon>Dinosauria</taxon>
        <taxon>Saurischia</taxon>
        <taxon>Theropoda</taxon>
        <taxon>Coelurosauria</taxon>
        <taxon>Aves</taxon>
        <taxon>Neognathae</taxon>
        <taxon>Neoaves</taxon>
        <taxon>Columbimorphae</taxon>
        <taxon>Mesitornithiformes</taxon>
        <taxon>Mesitornithidae</taxon>
        <taxon>Mesitornis</taxon>
    </lineage>
</organism>
<evidence type="ECO:0000256" key="6">
    <source>
        <dbReference type="ARBA" id="ARBA00022833"/>
    </source>
</evidence>
<dbReference type="GO" id="GO:0008270">
    <property type="term" value="F:zinc ion binding"/>
    <property type="evidence" value="ECO:0007669"/>
    <property type="project" value="UniProtKB-KW"/>
</dbReference>
<dbReference type="PROSITE" id="PS51908">
    <property type="entry name" value="ZF_UBZ4"/>
    <property type="match status" value="1"/>
</dbReference>
<evidence type="ECO:0000256" key="2">
    <source>
        <dbReference type="ARBA" id="ARBA00010304"/>
    </source>
</evidence>
<evidence type="ECO:0000256" key="9">
    <source>
        <dbReference type="PROSITE-ProRule" id="PRU01256"/>
    </source>
</evidence>
<feature type="domain" description="UBZ4-type" evidence="11">
    <location>
        <begin position="104"/>
        <end position="134"/>
    </location>
</feature>
<dbReference type="PANTHER" id="PTHR23240">
    <property type="entry name" value="DNA CROSS-LINK REPAIR PROTEIN PSO2/SNM1-RELATED"/>
    <property type="match status" value="1"/>
</dbReference>
<feature type="region of interest" description="Disordered" evidence="10">
    <location>
        <begin position="17"/>
        <end position="100"/>
    </location>
</feature>
<evidence type="ECO:0000256" key="4">
    <source>
        <dbReference type="ARBA" id="ARBA00022763"/>
    </source>
</evidence>
<keyword evidence="13" id="KW-1185">Reference proteome</keyword>
<feature type="region of interest" description="Disordered" evidence="10">
    <location>
        <begin position="547"/>
        <end position="624"/>
    </location>
</feature>
<accession>A0A091R6P6</accession>
<keyword evidence="5 9" id="KW-0863">Zinc-finger</keyword>
<dbReference type="GO" id="GO:0035312">
    <property type="term" value="F:5'-3' DNA exonuclease activity"/>
    <property type="evidence" value="ECO:0007669"/>
    <property type="project" value="TreeGrafter"/>
</dbReference>
<dbReference type="InterPro" id="IPR006642">
    <property type="entry name" value="Rad18_UBZ4"/>
</dbReference>
<keyword evidence="4 9" id="KW-0227">DNA damage</keyword>
<dbReference type="SUPFAM" id="SSF56281">
    <property type="entry name" value="Metallo-hydrolase/oxidoreductase"/>
    <property type="match status" value="1"/>
</dbReference>
<feature type="compositionally biased region" description="Basic and acidic residues" evidence="10">
    <location>
        <begin position="52"/>
        <end position="81"/>
    </location>
</feature>
<evidence type="ECO:0000313" key="12">
    <source>
        <dbReference type="EMBL" id="KFQ35166.1"/>
    </source>
</evidence>
<comment type="subcellular location">
    <subcellularLocation>
        <location evidence="1">Nucleus</location>
    </subcellularLocation>
</comment>
<dbReference type="GO" id="GO:0006303">
    <property type="term" value="P:double-strand break repair via nonhomologous end joining"/>
    <property type="evidence" value="ECO:0007669"/>
    <property type="project" value="TreeGrafter"/>
</dbReference>
<keyword evidence="8" id="KW-0539">Nucleus</keyword>
<feature type="compositionally biased region" description="Basic residues" evidence="10">
    <location>
        <begin position="607"/>
        <end position="616"/>
    </location>
</feature>
<dbReference type="InterPro" id="IPR036866">
    <property type="entry name" value="RibonucZ/Hydroxyglut_hydro"/>
</dbReference>
<evidence type="ECO:0000313" key="13">
    <source>
        <dbReference type="Proteomes" id="UP000053369"/>
    </source>
</evidence>
<evidence type="ECO:0000256" key="7">
    <source>
        <dbReference type="ARBA" id="ARBA00023204"/>
    </source>
</evidence>
<keyword evidence="3" id="KW-0479">Metal-binding</keyword>
<proteinExistence type="inferred from homology"/>
<dbReference type="PANTHER" id="PTHR23240:SF6">
    <property type="entry name" value="DNA CROSS-LINK REPAIR 1A PROTEIN"/>
    <property type="match status" value="1"/>
</dbReference>
<keyword evidence="7 9" id="KW-0234">DNA repair</keyword>
<dbReference type="Gene3D" id="3.40.50.12650">
    <property type="match status" value="1"/>
</dbReference>
<sequence length="939" mass="104571">MSEDALLEEDIWEYKSIRKQKHQSNSESISTPVQKVSDGKSRPKRKRNSNKKSVEKTDTPQKTEQRSRLNQDVDQGKDDSSVHSQESVSSLTEQSSQNAKPIHDGYCPSCQMPFSLLLVQTPRWHVSECLDTPGSIEKECPDGLLCTSTIPSHYKRYSHFLLAASRAGDYIVNSSANTLEGKMTCSTTAKPSCSPSHVNEMSQNAKPSNNVKNVLNDGGTLVIQSSQHMKSLNTITESSSCFGDVQKPQQTLQLTQTTDNSFKFEFFDFASSQEGQTEDLCSQKDTNQPSLLQSKVDFSDCEISYSPLSIFEESEEETEQEEKKVKISQNKLFKVQNLEDKEFNSAMFKTFGGHPLQQKLQGEHTKVGNFIIKKTQCEEINALHHLDHKALTSGSSFPCNCKEVEQLELISSAAKAGNTESAGTDACVLNSVYVSFTETSSPLLVREGAGSLLTQKSSVLRDSGNILTNKDKMTANAIEKSACQESLQSVVEKEGNLNTAAACFPRPTSKTSLSLASMNSKSSSAKELKQMDIGVFFGLKPKVKEESKGETCLSEGKQKSSSVSPKGKRPRQQKRKAEGSVEDVEAVQVQGESSSKNEAFADVRSGGRQRWRKKIKGLSSPTSEGKRKKQCPFYKKIPGTGFAVDAFQYGEIEGCTAYFLTHFHSDHYCGLTKKFTFPVYCNKITGNLVKSKLRVQEQYIHVLPMETECIVNGIKVLLLDANHCPGATMILFCLPGGTVILHTGDFRADPSMERYPALMGQHVHTLYLDTTYCSPEYTFPSQQEVIQFAVNTAFETVTLNPRTLVVCGTYSIGKEKVFLGLCTSFMLLSSVSCTSTEALQDHLNKFSQNFDQVLAFKPTGWTYSNSCRSLVDIKPQKRGKITIYGIPYSEHSSYLEMKRFVQWLKPQKIIPTVNVGDWRARNFMEKHFRDWMIEGSGHK</sequence>
<dbReference type="CDD" id="cd16298">
    <property type="entry name" value="SNM1A-like_MBL-fold"/>
    <property type="match status" value="1"/>
</dbReference>